<dbReference type="GeneID" id="36382869"/>
<keyword evidence="3" id="KW-1185">Reference proteome</keyword>
<protein>
    <submittedName>
        <fullName evidence="2 4">Uncharacterized protein</fullName>
    </submittedName>
</protein>
<organism evidence="2">
    <name type="scientific">Strongyloides ratti</name>
    <name type="common">Parasitic roundworm</name>
    <dbReference type="NCBI Taxonomy" id="34506"/>
    <lineage>
        <taxon>Eukaryota</taxon>
        <taxon>Metazoa</taxon>
        <taxon>Ecdysozoa</taxon>
        <taxon>Nematoda</taxon>
        <taxon>Chromadorea</taxon>
        <taxon>Rhabditida</taxon>
        <taxon>Tylenchina</taxon>
        <taxon>Panagrolaimomorpha</taxon>
        <taxon>Strongyloidoidea</taxon>
        <taxon>Strongyloididae</taxon>
        <taxon>Strongyloides</taxon>
    </lineage>
</organism>
<reference evidence="4" key="2">
    <citation type="submission" date="2020-12" db="UniProtKB">
        <authorList>
            <consortium name="WormBaseParasite"/>
        </authorList>
    </citation>
    <scope>IDENTIFICATION</scope>
</reference>
<feature type="signal peptide" evidence="1">
    <location>
        <begin position="1"/>
        <end position="22"/>
    </location>
</feature>
<accession>A0A090LQN5</accession>
<dbReference type="WBParaSite" id="SRAE_2000512200.1">
    <property type="protein sequence ID" value="SRAE_2000512200.1"/>
    <property type="gene ID" value="WBGene00265376"/>
</dbReference>
<dbReference type="AlphaFoldDB" id="A0A090LQN5"/>
<dbReference type="RefSeq" id="XP_024509688.1">
    <property type="nucleotide sequence ID" value="XM_024644093.1"/>
</dbReference>
<reference evidence="2 3" key="1">
    <citation type="submission" date="2014-09" db="EMBL/GenBank/DDBJ databases">
        <authorList>
            <person name="Martin A.A."/>
        </authorList>
    </citation>
    <scope>NUCLEOTIDE SEQUENCE</scope>
    <source>
        <strain evidence="3">ED321</strain>
        <strain evidence="2">ED321 Heterogonic</strain>
    </source>
</reference>
<evidence type="ECO:0000256" key="1">
    <source>
        <dbReference type="SAM" id="SignalP"/>
    </source>
</evidence>
<gene>
    <name evidence="2 4 5" type="ORF">SRAE_2000512200</name>
</gene>
<dbReference type="Proteomes" id="UP000035682">
    <property type="component" value="Unplaced"/>
</dbReference>
<dbReference type="WormBase" id="SRAE_2000512200">
    <property type="protein sequence ID" value="SRP04700"/>
    <property type="gene ID" value="WBGene00265376"/>
</dbReference>
<sequence>MIKSISLLTIFFLFTIDKLCYSFEVVCVNKFFLKKCTLLIAITEPAFSNEFLVTFPSSFRTAVQKRVNCEKKSSNLYLKWTSKYINYHLDDLYYQLILTKLGMKCKYVDNLLLAKNYNGIRSFKKKSSKNCEYLKVAQKKTLLNRIYQRIRSNLRSYRKNFLNLKKKN</sequence>
<evidence type="ECO:0000313" key="2">
    <source>
        <dbReference type="EMBL" id="CEF70491.1"/>
    </source>
</evidence>
<evidence type="ECO:0000313" key="3">
    <source>
        <dbReference type="Proteomes" id="UP000035682"/>
    </source>
</evidence>
<proteinExistence type="predicted"/>
<feature type="chain" id="PRO_5015031049" evidence="1">
    <location>
        <begin position="23"/>
        <end position="168"/>
    </location>
</feature>
<name>A0A090LQN5_STRRB</name>
<evidence type="ECO:0000313" key="4">
    <source>
        <dbReference type="WBParaSite" id="SRAE_2000512200.1"/>
    </source>
</evidence>
<dbReference type="EMBL" id="LN609529">
    <property type="protein sequence ID" value="CEF70491.1"/>
    <property type="molecule type" value="Genomic_DNA"/>
</dbReference>
<evidence type="ECO:0000313" key="5">
    <source>
        <dbReference type="WormBase" id="SRAE_2000512200"/>
    </source>
</evidence>
<dbReference type="CTD" id="36382869"/>
<keyword evidence="1" id="KW-0732">Signal</keyword>